<evidence type="ECO:0000313" key="4">
    <source>
        <dbReference type="EMBL" id="TYS47040.1"/>
    </source>
</evidence>
<dbReference type="InterPro" id="IPR014755">
    <property type="entry name" value="Cu-Rt/internalin_Ig-like"/>
</dbReference>
<name>A0A5D4R8T3_9BACI</name>
<protein>
    <submittedName>
        <fullName evidence="4">S-layer homology domain-containing protein</fullName>
    </submittedName>
</protein>
<evidence type="ECO:0000259" key="3">
    <source>
        <dbReference type="PROSITE" id="PS51272"/>
    </source>
</evidence>
<accession>A0A5D4R8T3</accession>
<feature type="domain" description="SLH" evidence="3">
    <location>
        <begin position="31"/>
        <end position="94"/>
    </location>
</feature>
<dbReference type="AlphaFoldDB" id="A0A5D4R8T3"/>
<dbReference type="RefSeq" id="WP_148975741.1">
    <property type="nucleotide sequence ID" value="NZ_VTER01000007.1"/>
</dbReference>
<dbReference type="Proteomes" id="UP000322139">
    <property type="component" value="Unassembled WGS sequence"/>
</dbReference>
<gene>
    <name evidence="4" type="ORF">FZD51_16405</name>
</gene>
<dbReference type="PROSITE" id="PS51318">
    <property type="entry name" value="TAT"/>
    <property type="match status" value="1"/>
</dbReference>
<dbReference type="Gene3D" id="2.60.40.1220">
    <property type="match status" value="4"/>
</dbReference>
<evidence type="ECO:0000313" key="5">
    <source>
        <dbReference type="Proteomes" id="UP000322139"/>
    </source>
</evidence>
<evidence type="ECO:0000256" key="2">
    <source>
        <dbReference type="SAM" id="SignalP"/>
    </source>
</evidence>
<organism evidence="4 5">
    <name type="scientific">Bacillus infantis</name>
    <dbReference type="NCBI Taxonomy" id="324767"/>
    <lineage>
        <taxon>Bacteria</taxon>
        <taxon>Bacillati</taxon>
        <taxon>Bacillota</taxon>
        <taxon>Bacilli</taxon>
        <taxon>Bacillales</taxon>
        <taxon>Bacillaceae</taxon>
        <taxon>Bacillus</taxon>
    </lineage>
</organism>
<dbReference type="PROSITE" id="PS51272">
    <property type="entry name" value="SLH"/>
    <property type="match status" value="2"/>
</dbReference>
<proteinExistence type="predicted"/>
<reference evidence="4 5" key="1">
    <citation type="submission" date="2019-08" db="EMBL/GenBank/DDBJ databases">
        <title>Bacillus genomes from the desert of Cuatro Cienegas, Coahuila.</title>
        <authorList>
            <person name="Olmedo-Alvarez G."/>
        </authorList>
    </citation>
    <scope>NUCLEOTIDE SEQUENCE [LARGE SCALE GENOMIC DNA]</scope>
    <source>
        <strain evidence="4 5">CH446_14T</strain>
    </source>
</reference>
<feature type="signal peptide" evidence="2">
    <location>
        <begin position="1"/>
        <end position="31"/>
    </location>
</feature>
<dbReference type="EMBL" id="VTER01000007">
    <property type="protein sequence ID" value="TYS47040.1"/>
    <property type="molecule type" value="Genomic_DNA"/>
</dbReference>
<feature type="domain" description="SLH" evidence="3">
    <location>
        <begin position="146"/>
        <end position="209"/>
    </location>
</feature>
<comment type="caution">
    <text evidence="4">The sequence shown here is derived from an EMBL/GenBank/DDBJ whole genome shotgun (WGS) entry which is preliminary data.</text>
</comment>
<dbReference type="InterPro" id="IPR006311">
    <property type="entry name" value="TAT_signal"/>
</dbReference>
<dbReference type="Pfam" id="PF00395">
    <property type="entry name" value="SLH"/>
    <property type="match status" value="3"/>
</dbReference>
<feature type="chain" id="PRO_5022838402" evidence="2">
    <location>
        <begin position="32"/>
        <end position="801"/>
    </location>
</feature>
<sequence>MAYQPKSYRKFIATAATATIVASAVAPAASAASVSDFTDVAAKYKDAVNYLVVNGITNGTTDTTFGTHDNVKRGDAAIWLAKALKLDLTNVPASGFTDTGRYDAAVSALKSEGVLSGKTATTFEPNALLTRGEMAKILANAYDLKSDAAVPFTDLGPNFGPYIKALYEFEVTQGKTATTFGTSMNITRGDLAIFLKRAAEVVKEPVVTSVTPLNALEVEVKFNTAVNKTDAENVARYSINGTSPSKATLSEDGKTVTLRYAAATQVEVKDGVVVVDAVVTAANADVKTKKFTSVYSYEDTVRPTLTTVTYDNYYTAKVWFSEPIQSAGNVQISDANASYSHNAGDKFITVNLSNANVAMDKNITVTVVGATDYSGNLVSPNPVVANVQKVKTDSVKPTVSSVDVQDTTRFSVKFSEALAANPTITVNGTDVTSIAGTTITVDSKDSTKYNVVLGSAQTGVKTVAVAAGYKDISGNEGAAFSQLVEFKADTTAPTYVSHEVKTISNKQYLVVTFNEEVTPVAAKAVYGTYVDANSVTREVSNLGTVSSHDVNNDGKYEAVKVELTGNNPGSYTVTLPSGLVEDQAGNDSVAKSATFTLGSASDSDKPSVTAYSVNADKVTVAFSEPVTAATALNLANYKVEGETVFTSAIFKGNQQTVELTLREGSILIDGTRTVSVSGVKDVNGNAMDAYTALTPFKENVKPTISGARLTAANTVTVTFSEAMKEANLEDATVDFKVKVDGVDRTVTNWDYTAGNQTLAITFSNVVTDLSKPVVLEVLSGNNVVDANGNSLATTGTVTVTK</sequence>
<keyword evidence="1 2" id="KW-0732">Signal</keyword>
<evidence type="ECO:0000256" key="1">
    <source>
        <dbReference type="ARBA" id="ARBA00022729"/>
    </source>
</evidence>
<dbReference type="InterPro" id="IPR001119">
    <property type="entry name" value="SLH_dom"/>
</dbReference>